<dbReference type="EMBL" id="ARXV01000005">
    <property type="protein sequence ID" value="KGD65100.1"/>
    <property type="molecule type" value="Genomic_DNA"/>
</dbReference>
<feature type="region of interest" description="Disordered" evidence="1">
    <location>
        <begin position="150"/>
        <end position="172"/>
    </location>
</feature>
<dbReference type="STRING" id="1177154.Y5S_01534"/>
<name>A0A095URJ6_9GAMM</name>
<comment type="caution">
    <text evidence="3">The sequence shown here is derived from an EMBL/GenBank/DDBJ whole genome shotgun (WGS) entry which is preliminary data.</text>
</comment>
<gene>
    <name evidence="3" type="ORF">Y5S_01534</name>
</gene>
<keyword evidence="4" id="KW-1185">Reference proteome</keyword>
<dbReference type="PATRIC" id="fig|1177154.3.peg.1566"/>
<sequence>MFELVNGTDAKVVLVQGWNLDGRVQSVAIAKLTLQFDLQGNLSMAEQEEVVLADEHYGDPKDSSLRLASEAVPFKQGAEYYLHGHACAPDGEQVSHQVSISLEQNGLARTKQLAVLGEHHWQKGLLGHRRTEPLPFSRLPLRYELAFGGAHPEKGQREKRNPVGRGFNPSGWSLKDTRAPQIEYLGQAQLSPSRDAPVAGFAPLPSFWAPRQGRYGELSRQPLDNQGCPWSQDAHPALHHCAPEDQWLAAPLTGGEKLVLQGFFSGSEKPVELVLPTWCPQVLLVRRGHRAERIELCCDTLKIDTDRQTLSLIARASVCPTQAKGLPAWLVLQASTSWRGAA</sequence>
<feature type="domain" description="DUF2169" evidence="2">
    <location>
        <begin position="22"/>
        <end position="315"/>
    </location>
</feature>
<accession>A0A095URJ6</accession>
<dbReference type="InterPro" id="IPR018683">
    <property type="entry name" value="DUF2169"/>
</dbReference>
<reference evidence="3 4" key="1">
    <citation type="submission" date="2012-09" db="EMBL/GenBank/DDBJ databases">
        <title>Genome Sequence of alkane-degrading Bacterium Alcanivorax sp. 19-m-6.</title>
        <authorList>
            <person name="Lai Q."/>
            <person name="Shao Z."/>
        </authorList>
    </citation>
    <scope>NUCLEOTIDE SEQUENCE [LARGE SCALE GENOMIC DNA]</scope>
    <source>
        <strain evidence="3 4">19-m-6</strain>
    </source>
</reference>
<feature type="compositionally biased region" description="Basic and acidic residues" evidence="1">
    <location>
        <begin position="151"/>
        <end position="161"/>
    </location>
</feature>
<evidence type="ECO:0000313" key="4">
    <source>
        <dbReference type="Proteomes" id="UP000029444"/>
    </source>
</evidence>
<dbReference type="Proteomes" id="UP000029444">
    <property type="component" value="Unassembled WGS sequence"/>
</dbReference>
<dbReference type="Pfam" id="PF09937">
    <property type="entry name" value="DUF2169"/>
    <property type="match status" value="1"/>
</dbReference>
<evidence type="ECO:0000313" key="3">
    <source>
        <dbReference type="EMBL" id="KGD65100.1"/>
    </source>
</evidence>
<dbReference type="RefSeq" id="WP_035231982.1">
    <property type="nucleotide sequence ID" value="NZ_ARXV01000005.1"/>
</dbReference>
<proteinExistence type="predicted"/>
<protein>
    <recommendedName>
        <fullName evidence="2">DUF2169 domain-containing protein</fullName>
    </recommendedName>
</protein>
<dbReference type="AlphaFoldDB" id="A0A095URJ6"/>
<organism evidence="3 4">
    <name type="scientific">Alcanivorax nanhaiticus</name>
    <dbReference type="NCBI Taxonomy" id="1177154"/>
    <lineage>
        <taxon>Bacteria</taxon>
        <taxon>Pseudomonadati</taxon>
        <taxon>Pseudomonadota</taxon>
        <taxon>Gammaproteobacteria</taxon>
        <taxon>Oceanospirillales</taxon>
        <taxon>Alcanivoracaceae</taxon>
        <taxon>Alcanivorax</taxon>
    </lineage>
</organism>
<evidence type="ECO:0000256" key="1">
    <source>
        <dbReference type="SAM" id="MobiDB-lite"/>
    </source>
</evidence>
<dbReference type="eggNOG" id="COG5351">
    <property type="taxonomic scope" value="Bacteria"/>
</dbReference>
<evidence type="ECO:0000259" key="2">
    <source>
        <dbReference type="Pfam" id="PF09937"/>
    </source>
</evidence>